<evidence type="ECO:0000313" key="1">
    <source>
        <dbReference type="EMBL" id="PJC33632.1"/>
    </source>
</evidence>
<organism evidence="1 2">
    <name type="scientific">Candidatus Roizmanbacteria bacterium CG_4_9_14_0_2_um_filter_39_13</name>
    <dbReference type="NCBI Taxonomy" id="1974839"/>
    <lineage>
        <taxon>Bacteria</taxon>
        <taxon>Candidatus Roizmaniibacteriota</taxon>
    </lineage>
</organism>
<proteinExistence type="predicted"/>
<gene>
    <name evidence="1" type="ORF">CO051_01260</name>
</gene>
<dbReference type="SUPFAM" id="SSF52540">
    <property type="entry name" value="P-loop containing nucleoside triphosphate hydrolases"/>
    <property type="match status" value="1"/>
</dbReference>
<sequence>MNTTLPLLIQSNTDSSFHEILKKEGMNVLKNDCIKIHPNGMSIRIDQIRSLRAYLYNAGGSSRQVVFYSFHKASVESQNALLKILEEKGLSIRFALQVESIEQVLSTIRSRCRIITSESLRDLNQGSDFTMTDFAPNTLFHSRFTASKKEDAELICVKCISLLRREAQKGEILAARSIQKICTILNLLKHNNLNPQLAVDQCVILISS</sequence>
<comment type="caution">
    <text evidence="1">The sequence shown here is derived from an EMBL/GenBank/DDBJ whole genome shotgun (WGS) entry which is preliminary data.</text>
</comment>
<dbReference type="Gene3D" id="3.40.50.300">
    <property type="entry name" value="P-loop containing nucleotide triphosphate hydrolases"/>
    <property type="match status" value="1"/>
</dbReference>
<dbReference type="Proteomes" id="UP000231383">
    <property type="component" value="Unassembled WGS sequence"/>
</dbReference>
<protein>
    <submittedName>
        <fullName evidence="1">Uncharacterized protein</fullName>
    </submittedName>
</protein>
<dbReference type="InterPro" id="IPR027417">
    <property type="entry name" value="P-loop_NTPase"/>
</dbReference>
<name>A0A2M8F2V6_9BACT</name>
<evidence type="ECO:0000313" key="2">
    <source>
        <dbReference type="Proteomes" id="UP000231383"/>
    </source>
</evidence>
<accession>A0A2M8F2V6</accession>
<dbReference type="Pfam" id="PF13177">
    <property type="entry name" value="DNA_pol3_delta2"/>
    <property type="match status" value="1"/>
</dbReference>
<dbReference type="EMBL" id="PFSC01000034">
    <property type="protein sequence ID" value="PJC33632.1"/>
    <property type="molecule type" value="Genomic_DNA"/>
</dbReference>
<reference evidence="2" key="1">
    <citation type="submission" date="2017-09" db="EMBL/GenBank/DDBJ databases">
        <title>Depth-based differentiation of microbial function through sediment-hosted aquifers and enrichment of novel symbionts in the deep terrestrial subsurface.</title>
        <authorList>
            <person name="Probst A.J."/>
            <person name="Ladd B."/>
            <person name="Jarett J.K."/>
            <person name="Geller-Mcgrath D.E."/>
            <person name="Sieber C.M.K."/>
            <person name="Emerson J.B."/>
            <person name="Anantharaman K."/>
            <person name="Thomas B.C."/>
            <person name="Malmstrom R."/>
            <person name="Stieglmeier M."/>
            <person name="Klingl A."/>
            <person name="Woyke T."/>
            <person name="Ryan C.M."/>
            <person name="Banfield J.F."/>
        </authorList>
    </citation>
    <scope>NUCLEOTIDE SEQUENCE [LARGE SCALE GENOMIC DNA]</scope>
</reference>
<dbReference type="AlphaFoldDB" id="A0A2M8F2V6"/>